<organism evidence="1">
    <name type="scientific">Erwinia amylovora ATCC BAA-2158</name>
    <dbReference type="NCBI Taxonomy" id="889211"/>
    <lineage>
        <taxon>Bacteria</taxon>
        <taxon>Pseudomonadati</taxon>
        <taxon>Pseudomonadota</taxon>
        <taxon>Gammaproteobacteria</taxon>
        <taxon>Enterobacterales</taxon>
        <taxon>Erwiniaceae</taxon>
        <taxon>Erwinia</taxon>
    </lineage>
</organism>
<name>E5B5F9_ERWAM</name>
<evidence type="ECO:0000313" key="1">
    <source>
        <dbReference type="EMBL" id="CBX80712.1"/>
    </source>
</evidence>
<gene>
    <name evidence="1" type="ORF">EAIL5_1892</name>
</gene>
<dbReference type="AlphaFoldDB" id="E5B5F9"/>
<protein>
    <submittedName>
        <fullName evidence="1">Uncharacterized protein</fullName>
    </submittedName>
</protein>
<sequence length="79" mass="9164">MIFFEQRLYLNQTHLADQLTDLKRWVYAKAEYLRCKGAPFQLVSMSLRLDRNTSLPGMVSPWLSLLLLLAVRKLPALIS</sequence>
<reference evidence="1" key="1">
    <citation type="journal article" date="2011" name="J. Bacteriol.">
        <title>Genome Sequence of an Erwinia amylovora Strain with Pathogenicity Restricted to Rubus Plants.</title>
        <authorList>
            <person name="Powney R."/>
            <person name="Smits T.H."/>
            <person name="Sawbridge T."/>
            <person name="Frey B."/>
            <person name="Blom J."/>
            <person name="Frey J.E."/>
            <person name="Plummer K.M."/>
            <person name="Beer S.V."/>
            <person name="Luck J."/>
            <person name="Duffy B."/>
            <person name="Rodoni B."/>
        </authorList>
    </citation>
    <scope>NUCLEOTIDE SEQUENCE</scope>
    <source>
        <strain evidence="1">ATCC BAA-2158</strain>
    </source>
</reference>
<dbReference type="EMBL" id="FR719190">
    <property type="protein sequence ID" value="CBX80712.1"/>
    <property type="molecule type" value="Genomic_DNA"/>
</dbReference>
<proteinExistence type="predicted"/>
<accession>E5B5F9</accession>